<dbReference type="InterPro" id="IPR001849">
    <property type="entry name" value="PH_domain"/>
</dbReference>
<feature type="domain" description="PH" evidence="2">
    <location>
        <begin position="234"/>
        <end position="350"/>
    </location>
</feature>
<dbReference type="Pfam" id="PF00169">
    <property type="entry name" value="PH"/>
    <property type="match status" value="1"/>
</dbReference>
<dbReference type="GeneID" id="68110430"/>
<dbReference type="InterPro" id="IPR011993">
    <property type="entry name" value="PH-like_dom_sf"/>
</dbReference>
<proteinExistence type="predicted"/>
<feature type="region of interest" description="Disordered" evidence="1">
    <location>
        <begin position="444"/>
        <end position="465"/>
    </location>
</feature>
<gene>
    <name evidence="3" type="ORF">FDP41_003212</name>
</gene>
<evidence type="ECO:0000313" key="4">
    <source>
        <dbReference type="Proteomes" id="UP000444721"/>
    </source>
</evidence>
<dbReference type="SMART" id="SM00233">
    <property type="entry name" value="PH"/>
    <property type="match status" value="1"/>
</dbReference>
<dbReference type="AlphaFoldDB" id="A0A6A5BVY3"/>
<organism evidence="3 4">
    <name type="scientific">Naegleria fowleri</name>
    <name type="common">Brain eating amoeba</name>
    <dbReference type="NCBI Taxonomy" id="5763"/>
    <lineage>
        <taxon>Eukaryota</taxon>
        <taxon>Discoba</taxon>
        <taxon>Heterolobosea</taxon>
        <taxon>Tetramitia</taxon>
        <taxon>Eutetramitia</taxon>
        <taxon>Vahlkampfiidae</taxon>
        <taxon>Naegleria</taxon>
    </lineage>
</organism>
<dbReference type="SUPFAM" id="SSF50729">
    <property type="entry name" value="PH domain-like"/>
    <property type="match status" value="1"/>
</dbReference>
<evidence type="ECO:0000256" key="1">
    <source>
        <dbReference type="SAM" id="MobiDB-lite"/>
    </source>
</evidence>
<comment type="caution">
    <text evidence="3">The sequence shown here is derived from an EMBL/GenBank/DDBJ whole genome shotgun (WGS) entry which is preliminary data.</text>
</comment>
<dbReference type="VEuPathDB" id="AmoebaDB:NF0115600"/>
<dbReference type="EMBL" id="VFQX01000033">
    <property type="protein sequence ID" value="KAF0977890.1"/>
    <property type="molecule type" value="Genomic_DNA"/>
</dbReference>
<sequence length="501" mass="55934">MNRFMTDVLEGSEFRDSEGHNNVKKIRKRLVGVTILRDWIESSSSSSSSTIIHTQMQSKSGHDDPSLQYVGHSGKAYMLVEKKSSTTLSHHGSPSSNTQMVKCSIRLKEGKSLLVKKQSEHTLTFKITPFTCAKYTVLSSGVQRVLVSVSELSVNESFTTSSTVSPSSSSAKQSYFVPELQFIFGSEEESKEWCDKIMNNVYCLCAELVTSKIQKDIQTRAVSPTQEVVPKMKTSIMEGYLIRKNQKHHIKTYQKPSVIFAELSNKQLLFYTSHKKSKVADVIGCRVDFTRERFFVEHLKIGSTTAQKNNIHQLAFTLEVTNEQEPRESFACPSISEAQKWMSTLGTPSSPELTVKTDGFDYHLESDGDEKDEEKLSDGGEENSEEIDEELAMLLGLGSDSGTVVIHQDVPTKEDVVGDAVLETGEPDIFGKGKKGNVFGDSFWKPPPSSATTKTPPKPKLSETEMLKQRIAELEKLLEEKTKECENLKQQLSQQQNANVC</sequence>
<evidence type="ECO:0000259" key="2">
    <source>
        <dbReference type="PROSITE" id="PS50003"/>
    </source>
</evidence>
<accession>A0A6A5BVY3</accession>
<dbReference type="VEuPathDB" id="AmoebaDB:NfTy_059720"/>
<dbReference type="Proteomes" id="UP000444721">
    <property type="component" value="Unassembled WGS sequence"/>
</dbReference>
<evidence type="ECO:0000313" key="3">
    <source>
        <dbReference type="EMBL" id="KAF0977890.1"/>
    </source>
</evidence>
<keyword evidence="4" id="KW-1185">Reference proteome</keyword>
<dbReference type="VEuPathDB" id="AmoebaDB:FDP41_003212"/>
<dbReference type="RefSeq" id="XP_044562603.1">
    <property type="nucleotide sequence ID" value="XM_044706492.1"/>
</dbReference>
<protein>
    <recommendedName>
        <fullName evidence="2">PH domain-containing protein</fullName>
    </recommendedName>
</protein>
<reference evidence="3 4" key="1">
    <citation type="journal article" date="2019" name="Sci. Rep.">
        <title>Nanopore sequencing improves the draft genome of the human pathogenic amoeba Naegleria fowleri.</title>
        <authorList>
            <person name="Liechti N."/>
            <person name="Schurch N."/>
            <person name="Bruggmann R."/>
            <person name="Wittwer M."/>
        </authorList>
    </citation>
    <scope>NUCLEOTIDE SEQUENCE [LARGE SCALE GENOMIC DNA]</scope>
    <source>
        <strain evidence="3 4">ATCC 30894</strain>
    </source>
</reference>
<dbReference type="PROSITE" id="PS50003">
    <property type="entry name" value="PH_DOMAIN"/>
    <property type="match status" value="1"/>
</dbReference>
<feature type="region of interest" description="Disordered" evidence="1">
    <location>
        <begin position="361"/>
        <end position="385"/>
    </location>
</feature>
<dbReference type="OrthoDB" id="10354781at2759"/>
<dbReference type="Gene3D" id="2.30.29.30">
    <property type="entry name" value="Pleckstrin-homology domain (PH domain)/Phosphotyrosine-binding domain (PTB)"/>
    <property type="match status" value="1"/>
</dbReference>
<name>A0A6A5BVY3_NAEFO</name>